<keyword evidence="1" id="KW-1133">Transmembrane helix</keyword>
<organism evidence="2 3">
    <name type="scientific">Tritrichomonas musculus</name>
    <dbReference type="NCBI Taxonomy" id="1915356"/>
    <lineage>
        <taxon>Eukaryota</taxon>
        <taxon>Metamonada</taxon>
        <taxon>Parabasalia</taxon>
        <taxon>Tritrichomonadida</taxon>
        <taxon>Tritrichomonadidae</taxon>
        <taxon>Tritrichomonas</taxon>
    </lineage>
</organism>
<accession>A0ABR2KF22</accession>
<evidence type="ECO:0000256" key="1">
    <source>
        <dbReference type="SAM" id="Phobius"/>
    </source>
</evidence>
<evidence type="ECO:0000313" key="3">
    <source>
        <dbReference type="Proteomes" id="UP001470230"/>
    </source>
</evidence>
<dbReference type="Proteomes" id="UP001470230">
    <property type="component" value="Unassembled WGS sequence"/>
</dbReference>
<keyword evidence="3" id="KW-1185">Reference proteome</keyword>
<proteinExistence type="predicted"/>
<comment type="caution">
    <text evidence="2">The sequence shown here is derived from an EMBL/GenBank/DDBJ whole genome shotgun (WGS) entry which is preliminary data.</text>
</comment>
<gene>
    <name evidence="2" type="ORF">M9Y10_033780</name>
</gene>
<keyword evidence="1" id="KW-0472">Membrane</keyword>
<name>A0ABR2KF22_9EUKA</name>
<protein>
    <submittedName>
        <fullName evidence="2">Uncharacterized protein</fullName>
    </submittedName>
</protein>
<reference evidence="2 3" key="1">
    <citation type="submission" date="2024-04" db="EMBL/GenBank/DDBJ databases">
        <title>Tritrichomonas musculus Genome.</title>
        <authorList>
            <person name="Alves-Ferreira E."/>
            <person name="Grigg M."/>
            <person name="Lorenzi H."/>
            <person name="Galac M."/>
        </authorList>
    </citation>
    <scope>NUCLEOTIDE SEQUENCE [LARGE SCALE GENOMIC DNA]</scope>
    <source>
        <strain evidence="2 3">EAF2021</strain>
    </source>
</reference>
<dbReference type="EMBL" id="JAPFFF010000005">
    <property type="protein sequence ID" value="KAK8889037.1"/>
    <property type="molecule type" value="Genomic_DNA"/>
</dbReference>
<sequence>MAIGNNNKGVITGSLPKQIITDFTKYDIKDQNSRLFFPISAVCGESYTLYLVSTTDNYERKLLAYTYLGIKTDYPLFLNIGEVNPIALFGGFSNSAAIDEEGSIIFIPKSIFKYPNKKLNQFAFPMMKKRLVLHVVIVIVLQLDAIMAFLCLK</sequence>
<feature type="transmembrane region" description="Helical" evidence="1">
    <location>
        <begin position="131"/>
        <end position="150"/>
    </location>
</feature>
<evidence type="ECO:0000313" key="2">
    <source>
        <dbReference type="EMBL" id="KAK8889037.1"/>
    </source>
</evidence>
<keyword evidence="1" id="KW-0812">Transmembrane</keyword>